<dbReference type="OrthoDB" id="5322100at2759"/>
<evidence type="ECO:0000313" key="3">
    <source>
        <dbReference type="WBParaSite" id="HPBE_0001325601-mRNA-1"/>
    </source>
</evidence>
<dbReference type="EMBL" id="UZAH01027843">
    <property type="protein sequence ID" value="VDO95483.1"/>
    <property type="molecule type" value="Genomic_DNA"/>
</dbReference>
<name>A0A183FXH8_HELPZ</name>
<evidence type="ECO:0000313" key="1">
    <source>
        <dbReference type="EMBL" id="VDO95483.1"/>
    </source>
</evidence>
<reference evidence="3" key="2">
    <citation type="submission" date="2019-09" db="UniProtKB">
        <authorList>
            <consortium name="WormBaseParasite"/>
        </authorList>
    </citation>
    <scope>IDENTIFICATION</scope>
</reference>
<proteinExistence type="predicted"/>
<dbReference type="Proteomes" id="UP000050761">
    <property type="component" value="Unassembled WGS sequence"/>
</dbReference>
<dbReference type="AlphaFoldDB" id="A0A183FXH8"/>
<dbReference type="WBParaSite" id="HPBE_0001325601-mRNA-1">
    <property type="protein sequence ID" value="HPBE_0001325601-mRNA-1"/>
    <property type="gene ID" value="HPBE_0001325601"/>
</dbReference>
<gene>
    <name evidence="1" type="ORF">HPBE_LOCUS13257</name>
</gene>
<accession>A0A183FXH8</accession>
<protein>
    <submittedName>
        <fullName evidence="1 3">Uncharacterized protein</fullName>
    </submittedName>
</protein>
<sequence>MRPYTVGSEFQLNDDAGNKTDRVKLKCSMTHRKKYQAGHSDLFLLVDQPSLGRLKSIDLMFIKKERQGFCAYVDGIPSRTVDSSEMLQRAPFSVQLVAEGDPFPIVPVDLSQTFE</sequence>
<keyword evidence="2" id="KW-1185">Reference proteome</keyword>
<evidence type="ECO:0000313" key="2">
    <source>
        <dbReference type="Proteomes" id="UP000050761"/>
    </source>
</evidence>
<reference evidence="1 2" key="1">
    <citation type="submission" date="2018-11" db="EMBL/GenBank/DDBJ databases">
        <authorList>
            <consortium name="Pathogen Informatics"/>
        </authorList>
    </citation>
    <scope>NUCLEOTIDE SEQUENCE [LARGE SCALE GENOMIC DNA]</scope>
</reference>
<accession>A0A3P8AUF8</accession>
<organism evidence="2 3">
    <name type="scientific">Heligmosomoides polygyrus</name>
    <name type="common">Parasitic roundworm</name>
    <dbReference type="NCBI Taxonomy" id="6339"/>
    <lineage>
        <taxon>Eukaryota</taxon>
        <taxon>Metazoa</taxon>
        <taxon>Ecdysozoa</taxon>
        <taxon>Nematoda</taxon>
        <taxon>Chromadorea</taxon>
        <taxon>Rhabditida</taxon>
        <taxon>Rhabditina</taxon>
        <taxon>Rhabditomorpha</taxon>
        <taxon>Strongyloidea</taxon>
        <taxon>Heligmosomidae</taxon>
        <taxon>Heligmosomoides</taxon>
    </lineage>
</organism>